<evidence type="ECO:0000313" key="2">
    <source>
        <dbReference type="EMBL" id="NNM72900.1"/>
    </source>
</evidence>
<protein>
    <submittedName>
        <fullName evidence="2">ABC transporter substrate-binding protein</fullName>
    </submittedName>
</protein>
<dbReference type="AlphaFoldDB" id="A0A849IA01"/>
<dbReference type="Pfam" id="PF16868">
    <property type="entry name" value="NMT1_3"/>
    <property type="match status" value="1"/>
</dbReference>
<feature type="transmembrane region" description="Helical" evidence="1">
    <location>
        <begin position="337"/>
        <end position="355"/>
    </location>
</feature>
<keyword evidence="1" id="KW-1133">Transmembrane helix</keyword>
<name>A0A849IA01_9HYPH</name>
<dbReference type="SUPFAM" id="SSF53850">
    <property type="entry name" value="Periplasmic binding protein-like II"/>
    <property type="match status" value="1"/>
</dbReference>
<proteinExistence type="predicted"/>
<dbReference type="PANTHER" id="PTHR42941">
    <property type="entry name" value="SLL1037 PROTEIN"/>
    <property type="match status" value="1"/>
</dbReference>
<sequence length="441" mass="47169">MRRESWLLLVTLAFVAAAIAFWLTRATVLTVGVAPSGGTEPALLRAYAETSVTRRSGIRLEIVRFDGVRESAEALAAGKVDLAVVRPDIAMPPNGLTLAVLRELAVILAIKEGGPVRGFSDLGGRRLGMLAERISDRPLVAALLERYGLELRPDAASAAVPEEAVALVPLAEEELGPALAAGRVDAAMLVTTPASPGARRLVKLLDEAAGDRSLLLLGIPDAAAVVATSPKLQAVTVPAGLFGGDPRLPEEDLSTVGSSYRLMARASLSRSVAAEVTQHIFEHRADVAARAPAADDITFPAYDTTAVATTARLPNHPGAIDYFEREQESFIERYESWIYLVAIFGGGLGSAFAWLRQTLFRIRRERIQVATARLLAIRSEATRVSDPERLRSIADEVDSIAANIARQALNRRADWRLVEAASIAIDAARSTLARALAAARR</sequence>
<keyword evidence="3" id="KW-1185">Reference proteome</keyword>
<dbReference type="InterPro" id="IPR011852">
    <property type="entry name" value="TRAP_TAXI"/>
</dbReference>
<gene>
    <name evidence="2" type="ORF">HJG44_10980</name>
</gene>
<dbReference type="Gene3D" id="3.40.190.10">
    <property type="entry name" value="Periplasmic binding protein-like II"/>
    <property type="match status" value="2"/>
</dbReference>
<evidence type="ECO:0000256" key="1">
    <source>
        <dbReference type="SAM" id="Phobius"/>
    </source>
</evidence>
<keyword evidence="1" id="KW-0472">Membrane</keyword>
<accession>A0A849IA01</accession>
<evidence type="ECO:0000313" key="3">
    <source>
        <dbReference type="Proteomes" id="UP000564885"/>
    </source>
</evidence>
<keyword evidence="1" id="KW-0812">Transmembrane</keyword>
<organism evidence="2 3">
    <name type="scientific">Enterovirga aerilata</name>
    <dbReference type="NCBI Taxonomy" id="2730920"/>
    <lineage>
        <taxon>Bacteria</taxon>
        <taxon>Pseudomonadati</taxon>
        <taxon>Pseudomonadota</taxon>
        <taxon>Alphaproteobacteria</taxon>
        <taxon>Hyphomicrobiales</taxon>
        <taxon>Methylobacteriaceae</taxon>
        <taxon>Enterovirga</taxon>
    </lineage>
</organism>
<comment type="caution">
    <text evidence="2">The sequence shown here is derived from an EMBL/GenBank/DDBJ whole genome shotgun (WGS) entry which is preliminary data.</text>
</comment>
<dbReference type="PANTHER" id="PTHR42941:SF1">
    <property type="entry name" value="SLL1037 PROTEIN"/>
    <property type="match status" value="1"/>
</dbReference>
<dbReference type="EMBL" id="JABEPP010000003">
    <property type="protein sequence ID" value="NNM72900.1"/>
    <property type="molecule type" value="Genomic_DNA"/>
</dbReference>
<dbReference type="Proteomes" id="UP000564885">
    <property type="component" value="Unassembled WGS sequence"/>
</dbReference>
<reference evidence="2 3" key="1">
    <citation type="submission" date="2020-04" db="EMBL/GenBank/DDBJ databases">
        <title>Enterovirga sp. isolate from soil.</title>
        <authorList>
            <person name="Chea S."/>
            <person name="Kim D.-U."/>
        </authorList>
    </citation>
    <scope>NUCLEOTIDE SEQUENCE [LARGE SCALE GENOMIC DNA]</scope>
    <source>
        <strain evidence="2 3">DB1703</strain>
    </source>
</reference>